<comment type="caution">
    <text evidence="5">The sequence shown here is derived from an EMBL/GenBank/DDBJ whole genome shotgun (WGS) entry which is preliminary data.</text>
</comment>
<protein>
    <submittedName>
        <fullName evidence="5">DNA-binding LacI/PurR family transcriptional regulator</fullName>
    </submittedName>
</protein>
<dbReference type="SUPFAM" id="SSF53822">
    <property type="entry name" value="Periplasmic binding protein-like I"/>
    <property type="match status" value="1"/>
</dbReference>
<dbReference type="Proteomes" id="UP001262410">
    <property type="component" value="Unassembled WGS sequence"/>
</dbReference>
<evidence type="ECO:0000313" key="6">
    <source>
        <dbReference type="Proteomes" id="UP001262410"/>
    </source>
</evidence>
<evidence type="ECO:0000259" key="4">
    <source>
        <dbReference type="PROSITE" id="PS50932"/>
    </source>
</evidence>
<dbReference type="PROSITE" id="PS50932">
    <property type="entry name" value="HTH_LACI_2"/>
    <property type="match status" value="1"/>
</dbReference>
<organism evidence="5 6">
    <name type="scientific">Inquilinus ginsengisoli</name>
    <dbReference type="NCBI Taxonomy" id="363840"/>
    <lineage>
        <taxon>Bacteria</taxon>
        <taxon>Pseudomonadati</taxon>
        <taxon>Pseudomonadota</taxon>
        <taxon>Alphaproteobacteria</taxon>
        <taxon>Rhodospirillales</taxon>
        <taxon>Rhodospirillaceae</taxon>
        <taxon>Inquilinus</taxon>
    </lineage>
</organism>
<dbReference type="EMBL" id="JAVDPW010000004">
    <property type="protein sequence ID" value="MDR6290077.1"/>
    <property type="molecule type" value="Genomic_DNA"/>
</dbReference>
<dbReference type="CDD" id="cd01392">
    <property type="entry name" value="HTH_LacI"/>
    <property type="match status" value="1"/>
</dbReference>
<sequence length="336" mass="35779">MSSSDLRKPITARQLARLIGVSQSAVSRAYTPGASISSEMRRRILSMADSMGYSPNAIASTLSKRRSNIVGIVVSAMQNPFYPVLIEKLSRGLQQVGQQSLLFNLTHGADIKQQLAALRQYNVDAVVIVSAAPLSGAALSWATEGRTTIMINRTVPDSGLSSVCCNNAEGARAIADHFHALGRRRVAFVAGVPHASANLERQHAFIERLAELGMTLSASVAGGEYSYEAGYRSALEVGRAGHTEAIFFANDILAVGGLDALRDEAGLSVPGDVAVAGFDDIAMASWPRYSLTTFRQPLDAMVERTVQLVTGKAEPAETSIHLLPGELVVRNTTAGR</sequence>
<dbReference type="Pfam" id="PF13377">
    <property type="entry name" value="Peripla_BP_3"/>
    <property type="match status" value="1"/>
</dbReference>
<keyword evidence="1" id="KW-0805">Transcription regulation</keyword>
<dbReference type="InterPro" id="IPR000843">
    <property type="entry name" value="HTH_LacI"/>
</dbReference>
<keyword evidence="3" id="KW-0804">Transcription</keyword>
<gene>
    <name evidence="5" type="ORF">E9232_002598</name>
</gene>
<reference evidence="5 6" key="1">
    <citation type="submission" date="2023-07" db="EMBL/GenBank/DDBJ databases">
        <title>Sorghum-associated microbial communities from plants grown in Nebraska, USA.</title>
        <authorList>
            <person name="Schachtman D."/>
        </authorList>
    </citation>
    <scope>NUCLEOTIDE SEQUENCE [LARGE SCALE GENOMIC DNA]</scope>
    <source>
        <strain evidence="5 6">584</strain>
    </source>
</reference>
<name>A0ABU1JN82_9PROT</name>
<dbReference type="GO" id="GO:0003677">
    <property type="term" value="F:DNA binding"/>
    <property type="evidence" value="ECO:0007669"/>
    <property type="project" value="UniProtKB-KW"/>
</dbReference>
<feature type="domain" description="HTH lacI-type" evidence="4">
    <location>
        <begin position="10"/>
        <end position="64"/>
    </location>
</feature>
<evidence type="ECO:0000256" key="1">
    <source>
        <dbReference type="ARBA" id="ARBA00023015"/>
    </source>
</evidence>
<dbReference type="InterPro" id="IPR010982">
    <property type="entry name" value="Lambda_DNA-bd_dom_sf"/>
</dbReference>
<keyword evidence="2 5" id="KW-0238">DNA-binding</keyword>
<dbReference type="InterPro" id="IPR046335">
    <property type="entry name" value="LacI/GalR-like_sensor"/>
</dbReference>
<dbReference type="PANTHER" id="PTHR30146:SF109">
    <property type="entry name" value="HTH-TYPE TRANSCRIPTIONAL REGULATOR GALS"/>
    <property type="match status" value="1"/>
</dbReference>
<accession>A0ABU1JN82</accession>
<dbReference type="SMART" id="SM00354">
    <property type="entry name" value="HTH_LACI"/>
    <property type="match status" value="1"/>
</dbReference>
<dbReference type="Gene3D" id="3.40.50.2300">
    <property type="match status" value="2"/>
</dbReference>
<dbReference type="CDD" id="cd06278">
    <property type="entry name" value="PBP1_LacI-like"/>
    <property type="match status" value="1"/>
</dbReference>
<proteinExistence type="predicted"/>
<evidence type="ECO:0000256" key="3">
    <source>
        <dbReference type="ARBA" id="ARBA00023163"/>
    </source>
</evidence>
<evidence type="ECO:0000256" key="2">
    <source>
        <dbReference type="ARBA" id="ARBA00023125"/>
    </source>
</evidence>
<dbReference type="SUPFAM" id="SSF47413">
    <property type="entry name" value="lambda repressor-like DNA-binding domains"/>
    <property type="match status" value="1"/>
</dbReference>
<dbReference type="PANTHER" id="PTHR30146">
    <property type="entry name" value="LACI-RELATED TRANSCRIPTIONAL REPRESSOR"/>
    <property type="match status" value="1"/>
</dbReference>
<dbReference type="Gene3D" id="1.10.260.40">
    <property type="entry name" value="lambda repressor-like DNA-binding domains"/>
    <property type="match status" value="1"/>
</dbReference>
<dbReference type="RefSeq" id="WP_309794524.1">
    <property type="nucleotide sequence ID" value="NZ_JAVDPW010000004.1"/>
</dbReference>
<evidence type="ECO:0000313" key="5">
    <source>
        <dbReference type="EMBL" id="MDR6290077.1"/>
    </source>
</evidence>
<keyword evidence="6" id="KW-1185">Reference proteome</keyword>
<dbReference type="InterPro" id="IPR028082">
    <property type="entry name" value="Peripla_BP_I"/>
</dbReference>